<dbReference type="GO" id="GO:0008757">
    <property type="term" value="F:S-adenosylmethionine-dependent methyltransferase activity"/>
    <property type="evidence" value="ECO:0007669"/>
    <property type="project" value="UniProtKB-ARBA"/>
</dbReference>
<keyword evidence="5" id="KW-1185">Reference proteome</keyword>
<dbReference type="AlphaFoldDB" id="A0A6N6JJ64"/>
<gene>
    <name evidence="4" type="ORF">KIN_34450</name>
</gene>
<feature type="domain" description="Methyltransferase small" evidence="3">
    <location>
        <begin position="35"/>
        <end position="128"/>
    </location>
</feature>
<dbReference type="Pfam" id="PF05175">
    <property type="entry name" value="MTS"/>
    <property type="match status" value="1"/>
</dbReference>
<dbReference type="SUPFAM" id="SSF53335">
    <property type="entry name" value="S-adenosyl-L-methionine-dependent methyltransferases"/>
    <property type="match status" value="1"/>
</dbReference>
<dbReference type="InterPro" id="IPR002052">
    <property type="entry name" value="DNA_methylase_N6_adenine_CS"/>
</dbReference>
<accession>A0A6N6JJ64</accession>
<proteinExistence type="predicted"/>
<keyword evidence="4" id="KW-0808">Transferase</keyword>
<dbReference type="EMBL" id="BLJE01000004">
    <property type="protein sequence ID" value="GFE66371.1"/>
    <property type="molecule type" value="Genomic_DNA"/>
</dbReference>
<keyword evidence="2" id="KW-0949">S-adenosyl-L-methionine</keyword>
<evidence type="ECO:0000256" key="2">
    <source>
        <dbReference type="ARBA" id="ARBA00022691"/>
    </source>
</evidence>
<protein>
    <submittedName>
        <fullName evidence="4">Methyltransferase</fullName>
    </submittedName>
</protein>
<evidence type="ECO:0000259" key="3">
    <source>
        <dbReference type="Pfam" id="PF05175"/>
    </source>
</evidence>
<dbReference type="InterPro" id="IPR050210">
    <property type="entry name" value="tRNA_Adenine-N(6)_MTase"/>
</dbReference>
<sequence length="250" mass="26961">MPADGNCLTRDAFLGGLLQINQPRLGYRATADAVFLAAACPAERGQTVLELGCGAGTAILCLGKRTKALHLTGVELQPDYCALARQNADENAIPLNVVEADLANLPQEISGQSFDHVILNPPFFTSGTRADNSGRARARKEDTPLEMWIDAALKRCAPKGHITLIHLAERLPDILALLRPRAGALEIKPLASRANRPASRIIVRAKKGSRSPATLYNPLILHKGDAHDVDRDSYADAAKAILRRGEPLIF</sequence>
<dbReference type="GO" id="GO:0032259">
    <property type="term" value="P:methylation"/>
    <property type="evidence" value="ECO:0007669"/>
    <property type="project" value="UniProtKB-KW"/>
</dbReference>
<name>A0A6N6JJ64_9RHOB</name>
<organism evidence="4 5">
    <name type="scientific">Litoreibacter roseus</name>
    <dbReference type="NCBI Taxonomy" id="2601869"/>
    <lineage>
        <taxon>Bacteria</taxon>
        <taxon>Pseudomonadati</taxon>
        <taxon>Pseudomonadota</taxon>
        <taxon>Alphaproteobacteria</taxon>
        <taxon>Rhodobacterales</taxon>
        <taxon>Roseobacteraceae</taxon>
        <taxon>Litoreibacter</taxon>
    </lineage>
</organism>
<reference evidence="4 5" key="1">
    <citation type="submission" date="2019-12" db="EMBL/GenBank/DDBJ databases">
        <title>Litoreibacter badius sp. nov., a novel bacteriochlorophyll a-containing bacterium in the genus Litoreibacter.</title>
        <authorList>
            <person name="Kanamuro M."/>
            <person name="Takabe Y."/>
            <person name="Mori K."/>
            <person name="Takaichi S."/>
            <person name="Hanada S."/>
        </authorList>
    </citation>
    <scope>NUCLEOTIDE SEQUENCE [LARGE SCALE GENOMIC DNA]</scope>
    <source>
        <strain evidence="4 5">K6</strain>
    </source>
</reference>
<dbReference type="OrthoDB" id="5489421at2"/>
<evidence type="ECO:0000313" key="4">
    <source>
        <dbReference type="EMBL" id="GFE66371.1"/>
    </source>
</evidence>
<dbReference type="RefSeq" id="WP_159809342.1">
    <property type="nucleotide sequence ID" value="NZ_BLJE01000004.1"/>
</dbReference>
<dbReference type="Proteomes" id="UP000436822">
    <property type="component" value="Unassembled WGS sequence"/>
</dbReference>
<dbReference type="InterPro" id="IPR029063">
    <property type="entry name" value="SAM-dependent_MTases_sf"/>
</dbReference>
<comment type="caution">
    <text evidence="4">The sequence shown here is derived from an EMBL/GenBank/DDBJ whole genome shotgun (WGS) entry which is preliminary data.</text>
</comment>
<evidence type="ECO:0000313" key="5">
    <source>
        <dbReference type="Proteomes" id="UP000436822"/>
    </source>
</evidence>
<dbReference type="PROSITE" id="PS00092">
    <property type="entry name" value="N6_MTASE"/>
    <property type="match status" value="1"/>
</dbReference>
<dbReference type="Gene3D" id="3.40.50.150">
    <property type="entry name" value="Vaccinia Virus protein VP39"/>
    <property type="match status" value="1"/>
</dbReference>
<dbReference type="GO" id="GO:0008170">
    <property type="term" value="F:N-methyltransferase activity"/>
    <property type="evidence" value="ECO:0007669"/>
    <property type="project" value="UniProtKB-ARBA"/>
</dbReference>
<dbReference type="PANTHER" id="PTHR47739">
    <property type="entry name" value="TRNA1(VAL) (ADENINE(37)-N6)-METHYLTRANSFERASE"/>
    <property type="match status" value="1"/>
</dbReference>
<evidence type="ECO:0000256" key="1">
    <source>
        <dbReference type="ARBA" id="ARBA00022603"/>
    </source>
</evidence>
<dbReference type="PANTHER" id="PTHR47739:SF1">
    <property type="entry name" value="TRNA1(VAL) (ADENINE(37)-N6)-METHYLTRANSFERASE"/>
    <property type="match status" value="1"/>
</dbReference>
<dbReference type="GO" id="GO:0003676">
    <property type="term" value="F:nucleic acid binding"/>
    <property type="evidence" value="ECO:0007669"/>
    <property type="project" value="InterPro"/>
</dbReference>
<dbReference type="InterPro" id="IPR007848">
    <property type="entry name" value="Small_mtfrase_dom"/>
</dbReference>
<keyword evidence="1 4" id="KW-0489">Methyltransferase</keyword>
<dbReference type="CDD" id="cd02440">
    <property type="entry name" value="AdoMet_MTases"/>
    <property type="match status" value="1"/>
</dbReference>